<comment type="caution">
    <text evidence="1">The sequence shown here is derived from an EMBL/GenBank/DDBJ whole genome shotgun (WGS) entry which is preliminary data.</text>
</comment>
<accession>A0A7X3FC09</accession>
<sequence length="62" mass="7165">MEFTQAEIAILFDALLHLESTTDVYSNPYGEASKEFYTESFKTVFDKINKLSSEKRGALYFE</sequence>
<evidence type="ECO:0000313" key="2">
    <source>
        <dbReference type="Proteomes" id="UP000471199"/>
    </source>
</evidence>
<gene>
    <name evidence="1" type="ORF">GO814_10295</name>
</gene>
<dbReference type="AlphaFoldDB" id="A0A7X3FC09"/>
<protein>
    <submittedName>
        <fullName evidence="1">Uncharacterized protein</fullName>
    </submittedName>
</protein>
<dbReference type="EMBL" id="WPTS01000030">
    <property type="protein sequence ID" value="MVK35526.1"/>
    <property type="molecule type" value="Genomic_DNA"/>
</dbReference>
<evidence type="ECO:0000313" key="1">
    <source>
        <dbReference type="EMBL" id="MVK35526.1"/>
    </source>
</evidence>
<dbReference type="Proteomes" id="UP000471199">
    <property type="component" value="Unassembled WGS sequence"/>
</dbReference>
<proteinExistence type="predicted"/>
<organism evidence="1 2">
    <name type="scientific">Staphylococcus aureus</name>
    <dbReference type="NCBI Taxonomy" id="1280"/>
    <lineage>
        <taxon>Bacteria</taxon>
        <taxon>Bacillati</taxon>
        <taxon>Bacillota</taxon>
        <taxon>Bacilli</taxon>
        <taxon>Bacillales</taxon>
        <taxon>Staphylococcaceae</taxon>
        <taxon>Staphylococcus</taxon>
    </lineage>
</organism>
<reference evidence="1 2" key="1">
    <citation type="submission" date="2019-11" db="EMBL/GenBank/DDBJ databases">
        <title>Implementation of targeted gown and glove precautions to prevent Staphylococcus aureus acquisition in community-based nursing homes.</title>
        <authorList>
            <person name="Stine O.C."/>
        </authorList>
    </citation>
    <scope>NUCLEOTIDE SEQUENCE [LARGE SCALE GENOMIC DNA]</scope>
    <source>
        <strain evidence="1 2">S_2062.LAUP.DI</strain>
    </source>
</reference>
<name>A0A7X3FC09_STAAU</name>